<dbReference type="PROSITE" id="PS00092">
    <property type="entry name" value="N6_MTASE"/>
    <property type="match status" value="1"/>
</dbReference>
<dbReference type="PRINTS" id="PR00507">
    <property type="entry name" value="N12N6MTFRASE"/>
</dbReference>
<evidence type="ECO:0000313" key="8">
    <source>
        <dbReference type="EMBL" id="KXT68811.1"/>
    </source>
</evidence>
<dbReference type="PANTHER" id="PTHR33841">
    <property type="entry name" value="DNA METHYLTRANSFERASE YEEA-RELATED"/>
    <property type="match status" value="1"/>
</dbReference>
<dbReference type="InterPro" id="IPR050953">
    <property type="entry name" value="N4_N6_ade-DNA_methylase"/>
</dbReference>
<dbReference type="InterPro" id="IPR002052">
    <property type="entry name" value="DNA_methylase_N6_adenine_CS"/>
</dbReference>
<dbReference type="InterPro" id="IPR029063">
    <property type="entry name" value="SAM-dependent_MTases_sf"/>
</dbReference>
<dbReference type="GO" id="GO:0008170">
    <property type="term" value="F:N-methyltransferase activity"/>
    <property type="evidence" value="ECO:0007669"/>
    <property type="project" value="InterPro"/>
</dbReference>
<evidence type="ECO:0000256" key="5">
    <source>
        <dbReference type="ARBA" id="ARBA00047942"/>
    </source>
</evidence>
<dbReference type="CDD" id="cd02440">
    <property type="entry name" value="AdoMet_MTases"/>
    <property type="match status" value="1"/>
</dbReference>
<dbReference type="EC" id="2.1.1.72" evidence="1"/>
<dbReference type="Proteomes" id="UP000070096">
    <property type="component" value="Unassembled WGS sequence"/>
</dbReference>
<evidence type="ECO:0000256" key="2">
    <source>
        <dbReference type="ARBA" id="ARBA00022603"/>
    </source>
</evidence>
<evidence type="ECO:0000256" key="4">
    <source>
        <dbReference type="ARBA" id="ARBA00022747"/>
    </source>
</evidence>
<dbReference type="GO" id="GO:0003677">
    <property type="term" value="F:DNA binding"/>
    <property type="evidence" value="ECO:0007669"/>
    <property type="project" value="InterPro"/>
</dbReference>
<evidence type="ECO:0000256" key="3">
    <source>
        <dbReference type="ARBA" id="ARBA00022679"/>
    </source>
</evidence>
<keyword evidence="3 8" id="KW-0808">Transferase</keyword>
<dbReference type="Pfam" id="PF02384">
    <property type="entry name" value="N6_Mtase"/>
    <property type="match status" value="1"/>
</dbReference>
<keyword evidence="4" id="KW-0680">Restriction system</keyword>
<dbReference type="GO" id="GO:0032259">
    <property type="term" value="P:methylation"/>
    <property type="evidence" value="ECO:0007669"/>
    <property type="project" value="UniProtKB-KW"/>
</dbReference>
<dbReference type="InterPro" id="IPR025931">
    <property type="entry name" value="TaqI_C"/>
</dbReference>
<dbReference type="EMBL" id="LQRC01000258">
    <property type="protein sequence ID" value="KXT68811.1"/>
    <property type="molecule type" value="Genomic_DNA"/>
</dbReference>
<feature type="domain" description="DNA methylase adenine-specific" evidence="6">
    <location>
        <begin position="127"/>
        <end position="361"/>
    </location>
</feature>
<name>A0A139MZ85_STRGN</name>
<dbReference type="Gene3D" id="3.40.50.150">
    <property type="entry name" value="Vaccinia Virus protein VP39"/>
    <property type="match status" value="1"/>
</dbReference>
<dbReference type="PATRIC" id="fig|1302.21.peg.2222"/>
<protein>
    <recommendedName>
        <fullName evidence="1">site-specific DNA-methyltransferase (adenine-specific)</fullName>
        <ecNumber evidence="1">2.1.1.72</ecNumber>
    </recommendedName>
</protein>
<evidence type="ECO:0000259" key="6">
    <source>
        <dbReference type="Pfam" id="PF02384"/>
    </source>
</evidence>
<dbReference type="AlphaFoldDB" id="A0A139MZ85"/>
<feature type="domain" description="TaqI-like C-terminal specificity" evidence="7">
    <location>
        <begin position="417"/>
        <end position="528"/>
    </location>
</feature>
<keyword evidence="2 8" id="KW-0489">Methyltransferase</keyword>
<accession>A0A139MZ85</accession>
<proteinExistence type="predicted"/>
<evidence type="ECO:0000313" key="9">
    <source>
        <dbReference type="Proteomes" id="UP000070096"/>
    </source>
</evidence>
<dbReference type="SUPFAM" id="SSF53335">
    <property type="entry name" value="S-adenosyl-L-methionine-dependent methyltransferases"/>
    <property type="match status" value="1"/>
</dbReference>
<dbReference type="GO" id="GO:0009307">
    <property type="term" value="P:DNA restriction-modification system"/>
    <property type="evidence" value="ECO:0007669"/>
    <property type="project" value="UniProtKB-KW"/>
</dbReference>
<dbReference type="Pfam" id="PF12950">
    <property type="entry name" value="TaqI_C"/>
    <property type="match status" value="1"/>
</dbReference>
<dbReference type="GO" id="GO:0009007">
    <property type="term" value="F:site-specific DNA-methyltransferase (adenine-specific) activity"/>
    <property type="evidence" value="ECO:0007669"/>
    <property type="project" value="UniProtKB-EC"/>
</dbReference>
<organism evidence="8 9">
    <name type="scientific">Streptococcus gordonii</name>
    <dbReference type="NCBI Taxonomy" id="1302"/>
    <lineage>
        <taxon>Bacteria</taxon>
        <taxon>Bacillati</taxon>
        <taxon>Bacillota</taxon>
        <taxon>Bacilli</taxon>
        <taxon>Lactobacillales</taxon>
        <taxon>Streptococcaceae</taxon>
        <taxon>Streptococcus</taxon>
    </lineage>
</organism>
<sequence length="578" mass="66139">MQSKVNEERVIMQGLISEATKRNWERLSVDMDSKLKSRANKLKSLKKILPIEYIQYSETIDYIKFISDNYIEHPISDIIYSIAIQILENKNLLSRQNVQKIIDDFKGKYLVSLIDIKPKIPKVSLNEDVLGALYQSLLAEGNKNKIGSYYTPDWIISDILEGLNFKEEGTLLDPCCGSGAFLLNVEVRDPNLLYGVEKDEIAAFIARVNLLIKYSHIDFSPNIICADFLSEDNLWGDNMKFDFIATNPPWGSKIKYSNKLVDSKESFVHFFIKSYNILKSGGGIGFLFPESILNVKAHKFIREFIITNQDLHEIHKYKASFTGVSTNFVSLILRKNNISNSVIVKDEKDNVFDVNWDTFSLTSNKVFTLLRKDEKEIVESVIKHSKYSLESSKWALGIVTGDNKNKLFSNYESGLEKIYTGKEIEKYRLKTATKFIVYDRDSFQQVAKDEIYRANEKLVYKFVSNKLVFAYDDTASLFLNSANILIPQIPGMSTKTVMAFLNSSLYQFLYEKMFGELKVLKGNLSELPFPEIDEVTDDLLSKMVDEILHNGKDLSSEIDSVIYGIYGLGVENELFTNK</sequence>
<dbReference type="InterPro" id="IPR003356">
    <property type="entry name" value="DNA_methylase_A-5"/>
</dbReference>
<reference evidence="8 9" key="1">
    <citation type="submission" date="2016-01" db="EMBL/GenBank/DDBJ databases">
        <title>Highly variable Streptococcus oralis are common among viridans streptococci isolated from primates.</title>
        <authorList>
            <person name="Denapaite D."/>
            <person name="Rieger M."/>
            <person name="Koendgen S."/>
            <person name="Brueckner R."/>
            <person name="Ochigava I."/>
            <person name="Kappeler P."/>
            <person name="Maetz-Rensing K."/>
            <person name="Leendertz F."/>
            <person name="Hakenbeck R."/>
        </authorList>
    </citation>
    <scope>NUCLEOTIDE SEQUENCE [LARGE SCALE GENOMIC DNA]</scope>
    <source>
        <strain evidence="8 9">DD07</strain>
    </source>
</reference>
<evidence type="ECO:0000259" key="7">
    <source>
        <dbReference type="Pfam" id="PF12950"/>
    </source>
</evidence>
<dbReference type="PANTHER" id="PTHR33841:SF1">
    <property type="entry name" value="DNA METHYLTRANSFERASE A"/>
    <property type="match status" value="1"/>
</dbReference>
<gene>
    <name evidence="8" type="ORF">SGODD07_02011</name>
</gene>
<evidence type="ECO:0000256" key="1">
    <source>
        <dbReference type="ARBA" id="ARBA00011900"/>
    </source>
</evidence>
<comment type="caution">
    <text evidence="8">The sequence shown here is derived from an EMBL/GenBank/DDBJ whole genome shotgun (WGS) entry which is preliminary data.</text>
</comment>
<comment type="catalytic activity">
    <reaction evidence="5">
        <text>a 2'-deoxyadenosine in DNA + S-adenosyl-L-methionine = an N(6)-methyl-2'-deoxyadenosine in DNA + S-adenosyl-L-homocysteine + H(+)</text>
        <dbReference type="Rhea" id="RHEA:15197"/>
        <dbReference type="Rhea" id="RHEA-COMP:12418"/>
        <dbReference type="Rhea" id="RHEA-COMP:12419"/>
        <dbReference type="ChEBI" id="CHEBI:15378"/>
        <dbReference type="ChEBI" id="CHEBI:57856"/>
        <dbReference type="ChEBI" id="CHEBI:59789"/>
        <dbReference type="ChEBI" id="CHEBI:90615"/>
        <dbReference type="ChEBI" id="CHEBI:90616"/>
        <dbReference type="EC" id="2.1.1.72"/>
    </reaction>
</comment>